<dbReference type="Pfam" id="PF14559">
    <property type="entry name" value="TPR_19"/>
    <property type="match status" value="1"/>
</dbReference>
<accession>A0A5C6D577</accession>
<name>A0A5C6D577_9BACT</name>
<dbReference type="InterPro" id="IPR009211">
    <property type="entry name" value="TagJ"/>
</dbReference>
<dbReference type="InterPro" id="IPR011990">
    <property type="entry name" value="TPR-like_helical_dom_sf"/>
</dbReference>
<keyword evidence="2" id="KW-1185">Reference proteome</keyword>
<proteinExistence type="predicted"/>
<sequence length="269" mass="29898">MNMTPSELYQAGQLDEAVQRSVELVKKNPADSNLRFQLAELSCIAGDLERADRQMETVSNQDTQAAMAAALFRQLVRAELSRRECFCSGRMPEFIGTPSPQLQNHVRALTAIRENDLVEAAKWIGAVDESAPKHTKGWIVNDNSVTAIRDLDDVLAPILEVHTSTGKYFWIQWDQIVALEVHPPKRSIDLLWRQASLSIESGPDGEVYLPAIYLDPDGQPATDASLRLGRSTDWVESGDSIVRGRGQKTLLAGDVDLPFMSLVTIERQE</sequence>
<organism evidence="1 2">
    <name type="scientific">Novipirellula artificiosorum</name>
    <dbReference type="NCBI Taxonomy" id="2528016"/>
    <lineage>
        <taxon>Bacteria</taxon>
        <taxon>Pseudomonadati</taxon>
        <taxon>Planctomycetota</taxon>
        <taxon>Planctomycetia</taxon>
        <taxon>Pirellulales</taxon>
        <taxon>Pirellulaceae</taxon>
        <taxon>Novipirellula</taxon>
    </lineage>
</organism>
<dbReference type="PIRSF" id="PIRSF029288">
    <property type="entry name" value="SciE_ImpE"/>
    <property type="match status" value="1"/>
</dbReference>
<protein>
    <submittedName>
        <fullName evidence="1">ImpE protein</fullName>
    </submittedName>
</protein>
<dbReference type="OrthoDB" id="5416084at2"/>
<comment type="caution">
    <text evidence="1">The sequence shown here is derived from an EMBL/GenBank/DDBJ whole genome shotgun (WGS) entry which is preliminary data.</text>
</comment>
<dbReference type="SUPFAM" id="SSF144059">
    <property type="entry name" value="ImpE-like"/>
    <property type="match status" value="1"/>
</dbReference>
<evidence type="ECO:0000313" key="2">
    <source>
        <dbReference type="Proteomes" id="UP000319143"/>
    </source>
</evidence>
<dbReference type="RefSeq" id="WP_146530594.1">
    <property type="nucleotide sequence ID" value="NZ_SJPV01000014.1"/>
</dbReference>
<reference evidence="1 2" key="1">
    <citation type="submission" date="2019-02" db="EMBL/GenBank/DDBJ databases">
        <title>Deep-cultivation of Planctomycetes and their phenomic and genomic characterization uncovers novel biology.</title>
        <authorList>
            <person name="Wiegand S."/>
            <person name="Jogler M."/>
            <person name="Boedeker C."/>
            <person name="Pinto D."/>
            <person name="Vollmers J."/>
            <person name="Rivas-Marin E."/>
            <person name="Kohn T."/>
            <person name="Peeters S.H."/>
            <person name="Heuer A."/>
            <person name="Rast P."/>
            <person name="Oberbeckmann S."/>
            <person name="Bunk B."/>
            <person name="Jeske O."/>
            <person name="Meyerdierks A."/>
            <person name="Storesund J.E."/>
            <person name="Kallscheuer N."/>
            <person name="Luecker S."/>
            <person name="Lage O.M."/>
            <person name="Pohl T."/>
            <person name="Merkel B.J."/>
            <person name="Hornburger P."/>
            <person name="Mueller R.-W."/>
            <person name="Bruemmer F."/>
            <person name="Labrenz M."/>
            <person name="Spormann A.M."/>
            <person name="Op Den Camp H."/>
            <person name="Overmann J."/>
            <person name="Amann R."/>
            <person name="Jetten M.S.M."/>
            <person name="Mascher T."/>
            <person name="Medema M.H."/>
            <person name="Devos D.P."/>
            <person name="Kaster A.-K."/>
            <person name="Ovreas L."/>
            <person name="Rohde M."/>
            <person name="Galperin M.Y."/>
            <person name="Jogler C."/>
        </authorList>
    </citation>
    <scope>NUCLEOTIDE SEQUENCE [LARGE SCALE GENOMIC DNA]</scope>
    <source>
        <strain evidence="1 2">Poly41</strain>
    </source>
</reference>
<gene>
    <name evidence="1" type="ORF">Poly41_58360</name>
</gene>
<dbReference type="EMBL" id="SJPV01000014">
    <property type="protein sequence ID" value="TWU31948.1"/>
    <property type="molecule type" value="Genomic_DNA"/>
</dbReference>
<dbReference type="Proteomes" id="UP000319143">
    <property type="component" value="Unassembled WGS sequence"/>
</dbReference>
<dbReference type="Gene3D" id="1.25.40.10">
    <property type="entry name" value="Tetratricopeptide repeat domain"/>
    <property type="match status" value="1"/>
</dbReference>
<dbReference type="AlphaFoldDB" id="A0A5C6D577"/>
<dbReference type="Pfam" id="PF07024">
    <property type="entry name" value="ImpE"/>
    <property type="match status" value="1"/>
</dbReference>
<evidence type="ECO:0000313" key="1">
    <source>
        <dbReference type="EMBL" id="TWU31948.1"/>
    </source>
</evidence>